<evidence type="ECO:0000256" key="3">
    <source>
        <dbReference type="PIRNR" id="PIRNR000185"/>
    </source>
</evidence>
<evidence type="ECO:0000256" key="1">
    <source>
        <dbReference type="ARBA" id="ARBA00006382"/>
    </source>
</evidence>
<reference evidence="8 9" key="1">
    <citation type="submission" date="2020-10" db="EMBL/GenBank/DDBJ databases">
        <title>Ca. Dormibacterota MAGs.</title>
        <authorList>
            <person name="Montgomery K."/>
        </authorList>
    </citation>
    <scope>NUCLEOTIDE SEQUENCE [LARGE SCALE GENOMIC DNA]</scope>
    <source>
        <strain evidence="8">Mitchell_Peninsula_5</strain>
    </source>
</reference>
<evidence type="ECO:0000259" key="7">
    <source>
        <dbReference type="SMART" id="SM00839"/>
    </source>
</evidence>
<evidence type="ECO:0000256" key="4">
    <source>
        <dbReference type="PIRSR" id="PIRSR000185-1"/>
    </source>
</evidence>
<dbReference type="GO" id="GO:0004352">
    <property type="term" value="F:glutamate dehydrogenase (NAD+) activity"/>
    <property type="evidence" value="ECO:0007669"/>
    <property type="project" value="TreeGrafter"/>
</dbReference>
<dbReference type="SUPFAM" id="SSF51735">
    <property type="entry name" value="NAD(P)-binding Rossmann-fold domains"/>
    <property type="match status" value="1"/>
</dbReference>
<proteinExistence type="inferred from homology"/>
<gene>
    <name evidence="8" type="ORF">JF887_10745</name>
</gene>
<dbReference type="EMBL" id="JAEKNN010000053">
    <property type="protein sequence ID" value="MBJ7609888.1"/>
    <property type="molecule type" value="Genomic_DNA"/>
</dbReference>
<feature type="active site" description="Proton donor" evidence="4">
    <location>
        <position position="109"/>
    </location>
</feature>
<dbReference type="Gene3D" id="3.40.50.720">
    <property type="entry name" value="NAD(P)-binding Rossmann-like Domain"/>
    <property type="match status" value="1"/>
</dbReference>
<dbReference type="InterPro" id="IPR033922">
    <property type="entry name" value="NAD_bind_Glu_DH"/>
</dbReference>
<dbReference type="InterPro" id="IPR006096">
    <property type="entry name" value="Glu/Leu/Phe/Val/Trp_DH_C"/>
</dbReference>
<dbReference type="SUPFAM" id="SSF53223">
    <property type="entry name" value="Aminoacid dehydrogenase-like, N-terminal domain"/>
    <property type="match status" value="1"/>
</dbReference>
<feature type="domain" description="Glutamate/phenylalanine/leucine/valine/L-tryptophan dehydrogenase C-terminal" evidence="7">
    <location>
        <begin position="186"/>
        <end position="416"/>
    </location>
</feature>
<evidence type="ECO:0000313" key="8">
    <source>
        <dbReference type="EMBL" id="MBJ7609888.1"/>
    </source>
</evidence>
<dbReference type="InterPro" id="IPR006097">
    <property type="entry name" value="Glu/Leu/Phe/Val/Trp_DH_dimer"/>
</dbReference>
<accession>A0A934KN10</accession>
<dbReference type="InterPro" id="IPR046346">
    <property type="entry name" value="Aminoacid_DH-like_N_sf"/>
</dbReference>
<dbReference type="PRINTS" id="PR00082">
    <property type="entry name" value="GLFDHDRGNASE"/>
</dbReference>
<dbReference type="InterPro" id="IPR036291">
    <property type="entry name" value="NAD(P)-bd_dom_sf"/>
</dbReference>
<dbReference type="Gene3D" id="3.40.50.10860">
    <property type="entry name" value="Leucine Dehydrogenase, chain A, domain 1"/>
    <property type="match status" value="1"/>
</dbReference>
<dbReference type="AlphaFoldDB" id="A0A934KN10"/>
<evidence type="ECO:0000256" key="6">
    <source>
        <dbReference type="RuleBase" id="RU004417"/>
    </source>
</evidence>
<dbReference type="PANTHER" id="PTHR11606">
    <property type="entry name" value="GLUTAMATE DEHYDROGENASE"/>
    <property type="match status" value="1"/>
</dbReference>
<dbReference type="PIRSF" id="PIRSF000185">
    <property type="entry name" value="Glu_DH"/>
    <property type="match status" value="1"/>
</dbReference>
<dbReference type="CDD" id="cd01076">
    <property type="entry name" value="NAD_bind_1_Glu_DH"/>
    <property type="match status" value="1"/>
</dbReference>
<sequence>MTATVQGSATLAIAQHHFDRAAEQLDIAPAARPMLRQIKRELVVHFPVEMDDGGFRVFTGFRVQHNIARGPAKGGLRYHPAITLADARALAMYMTWKSAVVDLPFGGAKGGVIVDPKSLSVAERERLTRRFTTEISLLIGPERDIPAPDIGTGPQEMAWIMDTLSMHAGYSVPASVTGKPQAIGGSEGRHAAVGRGLTTVAVQALRDSGIDPAGATVAVQGFGQVGSSTANLLAAAGLRIVAVSDSRGGLYNGSGLDVDALMALKQEGGSFRDHVGAESLSNQELLALDVDLLVPAALEAQITAANASDVRARVIAEGANAAIDPDGDAVLQDRDVLIVPDILANTGGVVVSYFEWVQDLQQLFWGAGDVNGRLREVMVRSYDTVRSRAHSEHTTLREAAHQIAVAKVAAASEVRGIYP</sequence>
<dbReference type="InterPro" id="IPR014362">
    <property type="entry name" value="Glu_DH"/>
</dbReference>
<organism evidence="8 9">
    <name type="scientific">Candidatus Amunia macphersoniae</name>
    <dbReference type="NCBI Taxonomy" id="3127014"/>
    <lineage>
        <taxon>Bacteria</taxon>
        <taxon>Bacillati</taxon>
        <taxon>Candidatus Dormiibacterota</taxon>
        <taxon>Candidatus Dormibacteria</taxon>
        <taxon>Candidatus Aeolococcales</taxon>
        <taxon>Candidatus Aeolococcaceae</taxon>
        <taxon>Candidatus Amunia</taxon>
    </lineage>
</organism>
<dbReference type="InterPro" id="IPR033524">
    <property type="entry name" value="Glu/Leu/Phe/Val_DH_AS"/>
</dbReference>
<dbReference type="PANTHER" id="PTHR11606:SF13">
    <property type="entry name" value="GLUTAMATE DEHYDROGENASE 1, MITOCHONDRIAL"/>
    <property type="match status" value="1"/>
</dbReference>
<protein>
    <recommendedName>
        <fullName evidence="3">Glutamate dehydrogenase</fullName>
    </recommendedName>
</protein>
<evidence type="ECO:0000256" key="5">
    <source>
        <dbReference type="PIRSR" id="PIRSR000185-3"/>
    </source>
</evidence>
<name>A0A934KN10_9BACT</name>
<dbReference type="Pfam" id="PF02812">
    <property type="entry name" value="ELFV_dehydrog_N"/>
    <property type="match status" value="1"/>
</dbReference>
<dbReference type="Pfam" id="PF00208">
    <property type="entry name" value="ELFV_dehydrog"/>
    <property type="match status" value="1"/>
</dbReference>
<dbReference type="InterPro" id="IPR006095">
    <property type="entry name" value="Glu/Leu/Phe/Val/Trp_DH"/>
</dbReference>
<dbReference type="GO" id="GO:0006538">
    <property type="term" value="P:L-glutamate catabolic process"/>
    <property type="evidence" value="ECO:0007669"/>
    <property type="project" value="TreeGrafter"/>
</dbReference>
<comment type="caution">
    <text evidence="8">The sequence shown here is derived from an EMBL/GenBank/DDBJ whole genome shotgun (WGS) entry which is preliminary data.</text>
</comment>
<evidence type="ECO:0000313" key="9">
    <source>
        <dbReference type="Proteomes" id="UP000614410"/>
    </source>
</evidence>
<dbReference type="PROSITE" id="PS00074">
    <property type="entry name" value="GLFV_DEHYDROGENASE"/>
    <property type="match status" value="1"/>
</dbReference>
<dbReference type="SMART" id="SM00839">
    <property type="entry name" value="ELFV_dehydrog"/>
    <property type="match status" value="1"/>
</dbReference>
<feature type="site" description="Important for catalysis" evidence="5">
    <location>
        <position position="149"/>
    </location>
</feature>
<evidence type="ECO:0000256" key="2">
    <source>
        <dbReference type="ARBA" id="ARBA00023002"/>
    </source>
</evidence>
<comment type="similarity">
    <text evidence="1 3 6">Belongs to the Glu/Leu/Phe/Val dehydrogenases family.</text>
</comment>
<keyword evidence="2 3" id="KW-0560">Oxidoreductase</keyword>
<dbReference type="Proteomes" id="UP000614410">
    <property type="component" value="Unassembled WGS sequence"/>
</dbReference>